<dbReference type="OrthoDB" id="10684114at2759"/>
<dbReference type="AlphaFoldDB" id="A0A8H6VIT6"/>
<keyword evidence="3" id="KW-1185">Reference proteome</keyword>
<reference evidence="2" key="1">
    <citation type="submission" date="2020-04" db="EMBL/GenBank/DDBJ databases">
        <title>Draft genome resource of the tomato pathogen Pseudocercospora fuligena.</title>
        <authorList>
            <person name="Zaccaron A."/>
        </authorList>
    </citation>
    <scope>NUCLEOTIDE SEQUENCE</scope>
    <source>
        <strain evidence="2">PF001</strain>
    </source>
</reference>
<comment type="caution">
    <text evidence="2">The sequence shown here is derived from an EMBL/GenBank/DDBJ whole genome shotgun (WGS) entry which is preliminary data.</text>
</comment>
<organism evidence="2 3">
    <name type="scientific">Pseudocercospora fuligena</name>
    <dbReference type="NCBI Taxonomy" id="685502"/>
    <lineage>
        <taxon>Eukaryota</taxon>
        <taxon>Fungi</taxon>
        <taxon>Dikarya</taxon>
        <taxon>Ascomycota</taxon>
        <taxon>Pezizomycotina</taxon>
        <taxon>Dothideomycetes</taxon>
        <taxon>Dothideomycetidae</taxon>
        <taxon>Mycosphaerellales</taxon>
        <taxon>Mycosphaerellaceae</taxon>
        <taxon>Pseudocercospora</taxon>
    </lineage>
</organism>
<evidence type="ECO:0000313" key="3">
    <source>
        <dbReference type="Proteomes" id="UP000660729"/>
    </source>
</evidence>
<dbReference type="EMBL" id="JABCIY010000091">
    <property type="protein sequence ID" value="KAF7193195.1"/>
    <property type="molecule type" value="Genomic_DNA"/>
</dbReference>
<feature type="region of interest" description="Disordered" evidence="1">
    <location>
        <begin position="1"/>
        <end position="32"/>
    </location>
</feature>
<protein>
    <submittedName>
        <fullName evidence="2">Uncharacterized protein</fullName>
    </submittedName>
</protein>
<evidence type="ECO:0000256" key="1">
    <source>
        <dbReference type="SAM" id="MobiDB-lite"/>
    </source>
</evidence>
<gene>
    <name evidence="2" type="ORF">HII31_05421</name>
</gene>
<accession>A0A8H6VIT6</accession>
<proteinExistence type="predicted"/>
<evidence type="ECO:0000313" key="2">
    <source>
        <dbReference type="EMBL" id="KAF7193195.1"/>
    </source>
</evidence>
<sequence length="112" mass="12255">MLSNDEELDDHSLLGADVEPDSHNYDDDHLDRTPVHVEDGLAQKNDGLEGEVDCVSCHGYTLFPIRGSVEAERLPGVIHFILPLTGRRSTTACLASTLPLLVLPPCSGRFLF</sequence>
<dbReference type="Proteomes" id="UP000660729">
    <property type="component" value="Unassembled WGS sequence"/>
</dbReference>
<name>A0A8H6VIT6_9PEZI</name>
<feature type="compositionally biased region" description="Basic and acidic residues" evidence="1">
    <location>
        <begin position="20"/>
        <end position="32"/>
    </location>
</feature>